<evidence type="ECO:0000313" key="18">
    <source>
        <dbReference type="Proteomes" id="UP000509322"/>
    </source>
</evidence>
<comment type="similarity">
    <text evidence="2 9">Belongs to the membrane fusion protein (MFP) (TC 8.A.1) family.</text>
</comment>
<dbReference type="AlphaFoldDB" id="A0A1I5JJE9"/>
<dbReference type="Proteomes" id="UP000326453">
    <property type="component" value="Chromosome 1"/>
</dbReference>
<gene>
    <name evidence="15" type="ORF">BDE18_0941</name>
    <name evidence="13" type="ORF">ESD82_17360</name>
    <name evidence="14" type="ORF">HYQ43_14525</name>
</gene>
<evidence type="ECO:0000256" key="5">
    <source>
        <dbReference type="ARBA" id="ARBA00022519"/>
    </source>
</evidence>
<feature type="compositionally biased region" description="Pro residues" evidence="10">
    <location>
        <begin position="27"/>
        <end position="36"/>
    </location>
</feature>
<keyword evidence="8 9" id="KW-0472">Membrane</keyword>
<keyword evidence="3 9" id="KW-0813">Transport</keyword>
<dbReference type="Gene3D" id="2.40.30.170">
    <property type="match status" value="1"/>
</dbReference>
<dbReference type="EMBL" id="CP058690">
    <property type="protein sequence ID" value="QLH15401.1"/>
    <property type="molecule type" value="Genomic_DNA"/>
</dbReference>
<dbReference type="PANTHER" id="PTHR30386:SF17">
    <property type="entry name" value="ALKALINE PROTEASE SECRETION PROTEIN APRE"/>
    <property type="match status" value="1"/>
</dbReference>
<dbReference type="GO" id="GO:0005886">
    <property type="term" value="C:plasma membrane"/>
    <property type="evidence" value="ECO:0007669"/>
    <property type="project" value="UniProtKB-SubCell"/>
</dbReference>
<dbReference type="NCBIfam" id="TIGR01843">
    <property type="entry name" value="type_I_hlyD"/>
    <property type="match status" value="1"/>
</dbReference>
<dbReference type="EMBL" id="CP044426">
    <property type="protein sequence ID" value="QFG37851.1"/>
    <property type="molecule type" value="Genomic_DNA"/>
</dbReference>
<dbReference type="InterPro" id="IPR058781">
    <property type="entry name" value="HH_AprE-like"/>
</dbReference>
<keyword evidence="5 9" id="KW-0997">Cell inner membrane</keyword>
<feature type="region of interest" description="Disordered" evidence="10">
    <location>
        <begin position="1"/>
        <end position="41"/>
    </location>
</feature>
<feature type="transmembrane region" description="Helical" evidence="9">
    <location>
        <begin position="47"/>
        <end position="66"/>
    </location>
</feature>
<feature type="domain" description="AprE-like long alpha-helical hairpin" evidence="11">
    <location>
        <begin position="124"/>
        <end position="312"/>
    </location>
</feature>
<dbReference type="InterPro" id="IPR050739">
    <property type="entry name" value="MFP"/>
</dbReference>
<keyword evidence="16" id="KW-1185">Reference proteome</keyword>
<evidence type="ECO:0000256" key="6">
    <source>
        <dbReference type="ARBA" id="ARBA00022692"/>
    </source>
</evidence>
<dbReference type="GO" id="GO:0015031">
    <property type="term" value="P:protein transport"/>
    <property type="evidence" value="ECO:0007669"/>
    <property type="project" value="InterPro"/>
</dbReference>
<evidence type="ECO:0000256" key="2">
    <source>
        <dbReference type="ARBA" id="ARBA00009477"/>
    </source>
</evidence>
<comment type="subcellular location">
    <subcellularLocation>
        <location evidence="1 9">Cell inner membrane</location>
        <topology evidence="1 9">Single-pass membrane protein</topology>
    </subcellularLocation>
</comment>
<evidence type="ECO:0000313" key="15">
    <source>
        <dbReference type="EMBL" id="RKS51680.1"/>
    </source>
</evidence>
<reference evidence="14 18" key="3">
    <citation type="submission" date="2020-07" db="EMBL/GenBank/DDBJ databases">
        <title>The complete genome of Paracoccus pantotrophus ACCC 10489.</title>
        <authorList>
            <person name="Si Y."/>
        </authorList>
    </citation>
    <scope>NUCLEOTIDE SEQUENCE [LARGE SCALE GENOMIC DNA]</scope>
    <source>
        <strain evidence="14 18">ACCC10489</strain>
    </source>
</reference>
<protein>
    <recommendedName>
        <fullName evidence="9">Membrane fusion protein (MFP) family protein</fullName>
    </recommendedName>
</protein>
<accession>A0A1I5JJE9</accession>
<dbReference type="Pfam" id="PF25994">
    <property type="entry name" value="HH_AprE"/>
    <property type="match status" value="1"/>
</dbReference>
<name>A0A1I5JJE9_PARPN</name>
<evidence type="ECO:0000256" key="7">
    <source>
        <dbReference type="ARBA" id="ARBA00022989"/>
    </source>
</evidence>
<dbReference type="RefSeq" id="WP_024845050.1">
    <property type="nucleotide sequence ID" value="NZ_CP044426.1"/>
</dbReference>
<dbReference type="InterPro" id="IPR010129">
    <property type="entry name" value="T1SS_HlyD"/>
</dbReference>
<dbReference type="PANTHER" id="PTHR30386">
    <property type="entry name" value="MEMBRANE FUSION SUBUNIT OF EMRAB-TOLC MULTIDRUG EFFLUX PUMP"/>
    <property type="match status" value="1"/>
</dbReference>
<keyword evidence="7 9" id="KW-1133">Transmembrane helix</keyword>
<evidence type="ECO:0000256" key="8">
    <source>
        <dbReference type="ARBA" id="ARBA00023136"/>
    </source>
</evidence>
<evidence type="ECO:0000256" key="9">
    <source>
        <dbReference type="RuleBase" id="RU365093"/>
    </source>
</evidence>
<dbReference type="Proteomes" id="UP000509322">
    <property type="component" value="Chromosome 2"/>
</dbReference>
<dbReference type="InterPro" id="IPR058982">
    <property type="entry name" value="Beta-barrel_AprE"/>
</dbReference>
<evidence type="ECO:0000313" key="16">
    <source>
        <dbReference type="Proteomes" id="UP000273626"/>
    </source>
</evidence>
<dbReference type="Pfam" id="PF26002">
    <property type="entry name" value="Beta-barrel_AprE"/>
    <property type="match status" value="1"/>
</dbReference>
<dbReference type="GeneID" id="51372362"/>
<evidence type="ECO:0000256" key="1">
    <source>
        <dbReference type="ARBA" id="ARBA00004377"/>
    </source>
</evidence>
<reference evidence="15 16" key="1">
    <citation type="submission" date="2018-10" db="EMBL/GenBank/DDBJ databases">
        <title>Genomic Encyclopedia of Archaeal and Bacterial Type Strains, Phase II (KMG-II): from individual species to whole genera.</title>
        <authorList>
            <person name="Goeker M."/>
        </authorList>
    </citation>
    <scope>NUCLEOTIDE SEQUENCE [LARGE SCALE GENOMIC DNA]</scope>
    <source>
        <strain evidence="16">ATCC 35512 / DSM 2944 / CIP 106514 / LMD 82.5 / NBRC 102493 / NCCB 82005 / GB17</strain>
        <strain evidence="15">DSM 2944</strain>
    </source>
</reference>
<reference evidence="13 17" key="2">
    <citation type="submission" date="2019-01" db="EMBL/GenBank/DDBJ databases">
        <title>Complete Genome Sequence and Annotation of the Paracoccus pantotrophus type strain DSM 2944.</title>
        <authorList>
            <person name="Bockwoldt J.A."/>
            <person name="Zimmermann M."/>
            <person name="Tiso T."/>
            <person name="Blank L.M."/>
        </authorList>
    </citation>
    <scope>NUCLEOTIDE SEQUENCE [LARGE SCALE GENOMIC DNA]</scope>
    <source>
        <strain evidence="13 17">DSM 2944</strain>
    </source>
</reference>
<dbReference type="PRINTS" id="PR01490">
    <property type="entry name" value="RTXTOXIND"/>
</dbReference>
<proteinExistence type="inferred from homology"/>
<organism evidence="14 18">
    <name type="scientific">Paracoccus pantotrophus</name>
    <name type="common">Thiosphaera pantotropha</name>
    <dbReference type="NCBI Taxonomy" id="82367"/>
    <lineage>
        <taxon>Bacteria</taxon>
        <taxon>Pseudomonadati</taxon>
        <taxon>Pseudomonadota</taxon>
        <taxon>Alphaproteobacteria</taxon>
        <taxon>Rhodobacterales</taxon>
        <taxon>Paracoccaceae</taxon>
        <taxon>Paracoccus</taxon>
    </lineage>
</organism>
<sequence>MSDPNRSGRAPADDMPGDVARVSAGPHPAPGPSPPPRRPDWSARGPVILGLAAMLVLVGGFGLWSWTARIAGAVVAPGQVEVEQRRQVVQHPDGGVVAGILIHDGESVTAGQPLIRLDGALLGTELAIVEGQYFEILARRGRLEAERADRKRIAFPQELVEAAANRPELAALMEGQASLFQARLDTLEQSLGQLAKQSEQVQSQIGGVDAQTQALEQQRGFIAQELRDQRSLLEKGLAQAPRVLALEREAARLDGLLGEATATRARAVTQLAEIDLSRLEKTATRREVAETELRELGYRELELAERRRALAERIARLDIRAPVSGVVQELQITTPRSVIRPADPILFIIPQDRPLLVAARIATINIDEVQPGQRVVLRFSSFSSRTTPEIDGMLSRVSPDTLVDPATHVPYYRGEVTIPATEAEKLKGLDLMPGMPVEVYVQTGERSPMAYLAKPLTDYFTRAFREN</sequence>
<evidence type="ECO:0000259" key="11">
    <source>
        <dbReference type="Pfam" id="PF25994"/>
    </source>
</evidence>
<evidence type="ECO:0000256" key="4">
    <source>
        <dbReference type="ARBA" id="ARBA00022475"/>
    </source>
</evidence>
<evidence type="ECO:0000313" key="17">
    <source>
        <dbReference type="Proteomes" id="UP000326453"/>
    </source>
</evidence>
<feature type="domain" description="AprE-like beta-barrel" evidence="12">
    <location>
        <begin position="355"/>
        <end position="444"/>
    </location>
</feature>
<evidence type="ECO:0000256" key="10">
    <source>
        <dbReference type="SAM" id="MobiDB-lite"/>
    </source>
</evidence>
<keyword evidence="6 9" id="KW-0812">Transmembrane</keyword>
<dbReference type="EMBL" id="RBLI01000001">
    <property type="protein sequence ID" value="RKS51680.1"/>
    <property type="molecule type" value="Genomic_DNA"/>
</dbReference>
<dbReference type="KEGG" id="ppan:ESD82_17360"/>
<evidence type="ECO:0000313" key="14">
    <source>
        <dbReference type="EMBL" id="QLH15401.1"/>
    </source>
</evidence>
<evidence type="ECO:0000256" key="3">
    <source>
        <dbReference type="ARBA" id="ARBA00022448"/>
    </source>
</evidence>
<keyword evidence="4 9" id="KW-1003">Cell membrane</keyword>
<evidence type="ECO:0000313" key="13">
    <source>
        <dbReference type="EMBL" id="QFG37851.1"/>
    </source>
</evidence>
<evidence type="ECO:0000259" key="12">
    <source>
        <dbReference type="Pfam" id="PF26002"/>
    </source>
</evidence>
<dbReference type="Proteomes" id="UP000273626">
    <property type="component" value="Unassembled WGS sequence"/>
</dbReference>
<dbReference type="OrthoDB" id="9810980at2"/>